<dbReference type="GeneID" id="113508899"/>
<evidence type="ECO:0000256" key="4">
    <source>
        <dbReference type="ARBA" id="ARBA00024195"/>
    </source>
</evidence>
<dbReference type="InterPro" id="IPR043504">
    <property type="entry name" value="Peptidase_S1_PA_chymotrypsin"/>
</dbReference>
<evidence type="ECO:0000256" key="3">
    <source>
        <dbReference type="ARBA" id="ARBA00023180"/>
    </source>
</evidence>
<dbReference type="InParanoid" id="A0A7E5X3Q7"/>
<dbReference type="InterPro" id="IPR033116">
    <property type="entry name" value="TRYPSIN_SER"/>
</dbReference>
<organism evidence="8 9">
    <name type="scientific">Trichoplusia ni</name>
    <name type="common">Cabbage looper</name>
    <dbReference type="NCBI Taxonomy" id="7111"/>
    <lineage>
        <taxon>Eukaryota</taxon>
        <taxon>Metazoa</taxon>
        <taxon>Ecdysozoa</taxon>
        <taxon>Arthropoda</taxon>
        <taxon>Hexapoda</taxon>
        <taxon>Insecta</taxon>
        <taxon>Pterygota</taxon>
        <taxon>Neoptera</taxon>
        <taxon>Endopterygota</taxon>
        <taxon>Lepidoptera</taxon>
        <taxon>Glossata</taxon>
        <taxon>Ditrysia</taxon>
        <taxon>Noctuoidea</taxon>
        <taxon>Noctuidae</taxon>
        <taxon>Plusiinae</taxon>
        <taxon>Trichoplusia</taxon>
    </lineage>
</organism>
<evidence type="ECO:0000256" key="5">
    <source>
        <dbReference type="RuleBase" id="RU363034"/>
    </source>
</evidence>
<accession>A0A7E5X3Q7</accession>
<dbReference type="PROSITE" id="PS00134">
    <property type="entry name" value="TRYPSIN_HIS"/>
    <property type="match status" value="1"/>
</dbReference>
<keyword evidence="8" id="KW-1185">Reference proteome</keyword>
<dbReference type="GO" id="GO:0006508">
    <property type="term" value="P:proteolysis"/>
    <property type="evidence" value="ECO:0007669"/>
    <property type="project" value="UniProtKB-KW"/>
</dbReference>
<name>A0A7E5X3Q7_TRINI</name>
<evidence type="ECO:0000313" key="9">
    <source>
        <dbReference type="RefSeq" id="XP_026747870.1"/>
    </source>
</evidence>
<dbReference type="PROSITE" id="PS00135">
    <property type="entry name" value="TRYPSIN_SER"/>
    <property type="match status" value="1"/>
</dbReference>
<keyword evidence="3" id="KW-0325">Glycoprotein</keyword>
<dbReference type="PANTHER" id="PTHR24252:SF7">
    <property type="entry name" value="HYALIN"/>
    <property type="match status" value="1"/>
</dbReference>
<dbReference type="RefSeq" id="XP_026747870.1">
    <property type="nucleotide sequence ID" value="XM_026892069.1"/>
</dbReference>
<dbReference type="SUPFAM" id="SSF50494">
    <property type="entry name" value="Trypsin-like serine proteases"/>
    <property type="match status" value="1"/>
</dbReference>
<dbReference type="InterPro" id="IPR009003">
    <property type="entry name" value="Peptidase_S1_PA"/>
</dbReference>
<keyword evidence="2" id="KW-1015">Disulfide bond</keyword>
<dbReference type="Gene3D" id="2.40.10.10">
    <property type="entry name" value="Trypsin-like serine proteases"/>
    <property type="match status" value="1"/>
</dbReference>
<feature type="domain" description="Peptidase S1" evidence="7">
    <location>
        <begin position="237"/>
        <end position="481"/>
    </location>
</feature>
<keyword evidence="5" id="KW-0645">Protease</keyword>
<dbReference type="CDD" id="cd00190">
    <property type="entry name" value="Tryp_SPc"/>
    <property type="match status" value="1"/>
</dbReference>
<evidence type="ECO:0000256" key="2">
    <source>
        <dbReference type="ARBA" id="ARBA00023157"/>
    </source>
</evidence>
<evidence type="ECO:0000313" key="8">
    <source>
        <dbReference type="Proteomes" id="UP000322000"/>
    </source>
</evidence>
<dbReference type="Pfam" id="PF00089">
    <property type="entry name" value="Trypsin"/>
    <property type="match status" value="1"/>
</dbReference>
<protein>
    <submittedName>
        <fullName evidence="9">Prostasin-like</fullName>
    </submittedName>
</protein>
<keyword evidence="5" id="KW-0720">Serine protease</keyword>
<dbReference type="PANTHER" id="PTHR24252">
    <property type="entry name" value="ACROSIN-RELATED"/>
    <property type="match status" value="1"/>
</dbReference>
<comment type="similarity">
    <text evidence="4">Belongs to the peptidase S1 family. CLIP subfamily.</text>
</comment>
<dbReference type="GO" id="GO:0004252">
    <property type="term" value="F:serine-type endopeptidase activity"/>
    <property type="evidence" value="ECO:0007669"/>
    <property type="project" value="InterPro"/>
</dbReference>
<evidence type="ECO:0000259" key="7">
    <source>
        <dbReference type="PROSITE" id="PS50240"/>
    </source>
</evidence>
<feature type="region of interest" description="Disordered" evidence="6">
    <location>
        <begin position="1"/>
        <end position="32"/>
    </location>
</feature>
<dbReference type="InterPro" id="IPR001254">
    <property type="entry name" value="Trypsin_dom"/>
</dbReference>
<dbReference type="KEGG" id="tnl:113508899"/>
<dbReference type="PRINTS" id="PR00722">
    <property type="entry name" value="CHYMOTRYPSIN"/>
</dbReference>
<evidence type="ECO:0000256" key="1">
    <source>
        <dbReference type="ARBA" id="ARBA00022729"/>
    </source>
</evidence>
<gene>
    <name evidence="9" type="primary">LOC113508899</name>
</gene>
<dbReference type="InterPro" id="IPR018114">
    <property type="entry name" value="TRYPSIN_HIS"/>
</dbReference>
<keyword evidence="1" id="KW-0732">Signal</keyword>
<reference evidence="9" key="1">
    <citation type="submission" date="2025-08" db="UniProtKB">
        <authorList>
            <consortium name="RefSeq"/>
        </authorList>
    </citation>
    <scope>IDENTIFICATION</scope>
</reference>
<dbReference type="Proteomes" id="UP000322000">
    <property type="component" value="Chromosome 3"/>
</dbReference>
<dbReference type="FunFam" id="2.40.10.10:FF:000028">
    <property type="entry name" value="Serine protease easter"/>
    <property type="match status" value="1"/>
</dbReference>
<dbReference type="InterPro" id="IPR001314">
    <property type="entry name" value="Peptidase_S1A"/>
</dbReference>
<dbReference type="AlphaFoldDB" id="A0A7E5X3Q7"/>
<dbReference type="PROSITE" id="PS50240">
    <property type="entry name" value="TRYPSIN_DOM"/>
    <property type="match status" value="1"/>
</dbReference>
<dbReference type="SMART" id="SM00020">
    <property type="entry name" value="Tryp_SPc"/>
    <property type="match status" value="1"/>
</dbReference>
<evidence type="ECO:0000256" key="6">
    <source>
        <dbReference type="SAM" id="MobiDB-lite"/>
    </source>
</evidence>
<keyword evidence="5" id="KW-0378">Hydrolase</keyword>
<dbReference type="OrthoDB" id="7421764at2759"/>
<proteinExistence type="inferred from homology"/>
<sequence length="481" mass="52919">MNTNSNNNRNMNSNNRDFTNSNANNNRHMNNNNRDFINTDYNPEQNYDPVLPNFGFTNGFNTGSNTRNPNVSFQRPIAGISQIDYDRPTHKGMDLNSRVNGNSFVYPTDNPLLNRPGVKPVYEVGQPITNKPIRNNNDVFGTGNIPGNDYGATSKPDNGYGGTESAFGNDQPEIVLGVDEEDMTERQKRRYIDLAEKMCDRYKALTIKKVVALPLLPSPDPVELNVSSCTPINVPLVIGGKVVTIKEFPHMALVGWMKTRNTGYSWKCGGSLISDRFVLTAGHCTFHDRDFDVVSGPPQAVQLGSSYLDDPSAVVIKIEEVIRHPKYKMRRSYHDVALLKLKQKVTFSDVIRPACLGEAPREGENIIATGWGRTEFGGDHSEQLRSVSIPVWNMQECREIWGTSLKLPDGPRPDSHICAGEKRGGKDTCQGDSGGPIVRASGCAWRVVGVTSVGRACGAAHTPALYATVPRAFISATVFGN</sequence>